<feature type="domain" description="VTT" evidence="3">
    <location>
        <begin position="63"/>
        <end position="171"/>
    </location>
</feature>
<dbReference type="AlphaFoldDB" id="A0A3P5WRS6"/>
<keyword evidence="2" id="KW-1133">Transmembrane helix</keyword>
<gene>
    <name evidence="4" type="primary">yqaA</name>
    <name evidence="4" type="ORF">XINFAN_01571</name>
</gene>
<dbReference type="EMBL" id="UXAW01000052">
    <property type="protein sequence ID" value="VDC26083.1"/>
    <property type="molecule type" value="Genomic_DNA"/>
</dbReference>
<organism evidence="4 5">
    <name type="scientific">Pseudogemmobacter humi</name>
    <dbReference type="NCBI Taxonomy" id="2483812"/>
    <lineage>
        <taxon>Bacteria</taxon>
        <taxon>Pseudomonadati</taxon>
        <taxon>Pseudomonadota</taxon>
        <taxon>Alphaproteobacteria</taxon>
        <taxon>Rhodobacterales</taxon>
        <taxon>Paracoccaceae</taxon>
        <taxon>Pseudogemmobacter</taxon>
    </lineage>
</organism>
<feature type="transmembrane region" description="Helical" evidence="2">
    <location>
        <begin position="127"/>
        <end position="146"/>
    </location>
</feature>
<sequence>MKSASARGERVSRRAPHAPGRVFRAGSGAVRAGCRPGMTGLAGLAIAAFLAATPLPMNSELPFLALQGLGHDAVALVLVASVANTLGSCVTYWCGMQGERLRGGRWFPFTGAGLERARGWFSRYGRWSLLLSWAPGGDLIVALAGLMRLPFATFLALTALAKTGRYAALALAAAGIGGAFSAPG</sequence>
<proteinExistence type="predicted"/>
<feature type="transmembrane region" description="Helical" evidence="2">
    <location>
        <begin position="33"/>
        <end position="53"/>
    </location>
</feature>
<dbReference type="PANTHER" id="PTHR42709:SF4">
    <property type="entry name" value="INNER MEMBRANE PROTEIN YQAA"/>
    <property type="match status" value="1"/>
</dbReference>
<dbReference type="InterPro" id="IPR051311">
    <property type="entry name" value="DedA_domain"/>
</dbReference>
<dbReference type="InterPro" id="IPR032816">
    <property type="entry name" value="VTT_dom"/>
</dbReference>
<dbReference type="PANTHER" id="PTHR42709">
    <property type="entry name" value="ALKALINE PHOSPHATASE LIKE PROTEIN"/>
    <property type="match status" value="1"/>
</dbReference>
<keyword evidence="2" id="KW-0472">Membrane</keyword>
<evidence type="ECO:0000313" key="5">
    <source>
        <dbReference type="Proteomes" id="UP000277498"/>
    </source>
</evidence>
<keyword evidence="2" id="KW-0812">Transmembrane</keyword>
<dbReference type="Pfam" id="PF09335">
    <property type="entry name" value="VTT_dom"/>
    <property type="match status" value="1"/>
</dbReference>
<reference evidence="4 5" key="1">
    <citation type="submission" date="2018-11" db="EMBL/GenBank/DDBJ databases">
        <authorList>
            <person name="Criscuolo A."/>
        </authorList>
    </citation>
    <scope>NUCLEOTIDE SEQUENCE [LARGE SCALE GENOMIC DNA]</scope>
    <source>
        <strain evidence="4">ACIP111625</strain>
    </source>
</reference>
<feature type="region of interest" description="Disordered" evidence="1">
    <location>
        <begin position="1"/>
        <end position="20"/>
    </location>
</feature>
<evidence type="ECO:0000313" key="4">
    <source>
        <dbReference type="EMBL" id="VDC26083.1"/>
    </source>
</evidence>
<protein>
    <submittedName>
        <fullName evidence="4">Inner membrane protein YqaA</fullName>
    </submittedName>
</protein>
<evidence type="ECO:0000256" key="1">
    <source>
        <dbReference type="SAM" id="MobiDB-lite"/>
    </source>
</evidence>
<evidence type="ECO:0000259" key="3">
    <source>
        <dbReference type="Pfam" id="PF09335"/>
    </source>
</evidence>
<name>A0A3P5WRS6_9RHOB</name>
<feature type="transmembrane region" description="Helical" evidence="2">
    <location>
        <begin position="166"/>
        <end position="183"/>
    </location>
</feature>
<accession>A0A3P5WRS6</accession>
<evidence type="ECO:0000256" key="2">
    <source>
        <dbReference type="SAM" id="Phobius"/>
    </source>
</evidence>
<keyword evidence="5" id="KW-1185">Reference proteome</keyword>
<dbReference type="Proteomes" id="UP000277498">
    <property type="component" value="Unassembled WGS sequence"/>
</dbReference>
<feature type="transmembrane region" description="Helical" evidence="2">
    <location>
        <begin position="73"/>
        <end position="95"/>
    </location>
</feature>